<accession>A0A6J7XDC5</accession>
<name>A0A6J7XDC5_9CAUD</name>
<reference evidence="1" key="1">
    <citation type="submission" date="2020-05" db="EMBL/GenBank/DDBJ databases">
        <authorList>
            <person name="Chiriac C."/>
            <person name="Salcher M."/>
            <person name="Ghai R."/>
            <person name="Kavagutti S V."/>
        </authorList>
    </citation>
    <scope>NUCLEOTIDE SEQUENCE</scope>
</reference>
<protein>
    <submittedName>
        <fullName evidence="1">Uncharacterized protein</fullName>
    </submittedName>
</protein>
<dbReference type="EMBL" id="LR798389">
    <property type="protein sequence ID" value="CAB5228882.1"/>
    <property type="molecule type" value="Genomic_DNA"/>
</dbReference>
<evidence type="ECO:0000313" key="1">
    <source>
        <dbReference type="EMBL" id="CAB5228882.1"/>
    </source>
</evidence>
<proteinExistence type="predicted"/>
<sequence length="48" mass="5719">MIPRPDQYDTATDFWLAVDDYNNEMEARYQSECDRADDDWKERGEDAA</sequence>
<organism evidence="1">
    <name type="scientific">uncultured Caudovirales phage</name>
    <dbReference type="NCBI Taxonomy" id="2100421"/>
    <lineage>
        <taxon>Viruses</taxon>
        <taxon>Duplodnaviria</taxon>
        <taxon>Heunggongvirae</taxon>
        <taxon>Uroviricota</taxon>
        <taxon>Caudoviricetes</taxon>
        <taxon>Peduoviridae</taxon>
        <taxon>Maltschvirus</taxon>
        <taxon>Maltschvirus maltsch</taxon>
    </lineage>
</organism>
<gene>
    <name evidence="1" type="ORF">UFOVP1545_43</name>
</gene>